<reference evidence="3 4" key="1">
    <citation type="journal article" date="2019" name="Int. J. Syst. Evol. Microbiol.">
        <title>The Global Catalogue of Microorganisms (GCM) 10K type strain sequencing project: providing services to taxonomists for standard genome sequencing and annotation.</title>
        <authorList>
            <consortium name="The Broad Institute Genomics Platform"/>
            <consortium name="The Broad Institute Genome Sequencing Center for Infectious Disease"/>
            <person name="Wu L."/>
            <person name="Ma J."/>
        </authorList>
    </citation>
    <scope>NUCLEOTIDE SEQUENCE [LARGE SCALE GENOMIC DNA]</scope>
    <source>
        <strain evidence="3 4">JCM 14718</strain>
    </source>
</reference>
<dbReference type="EMBL" id="BAAANY010000007">
    <property type="protein sequence ID" value="GAA1668001.1"/>
    <property type="molecule type" value="Genomic_DNA"/>
</dbReference>
<dbReference type="Gene3D" id="3.10.129.10">
    <property type="entry name" value="Hotdog Thioesterase"/>
    <property type="match status" value="1"/>
</dbReference>
<comment type="caution">
    <text evidence="3">The sequence shown here is derived from an EMBL/GenBank/DDBJ whole genome shotgun (WGS) entry which is preliminary data.</text>
</comment>
<keyword evidence="4" id="KW-1185">Reference proteome</keyword>
<feature type="domain" description="MaoC-like" evidence="2">
    <location>
        <begin position="8"/>
        <end position="112"/>
    </location>
</feature>
<dbReference type="PRINTS" id="PR01483">
    <property type="entry name" value="FASYNTHASE"/>
</dbReference>
<dbReference type="InterPro" id="IPR029069">
    <property type="entry name" value="HotDog_dom_sf"/>
</dbReference>
<dbReference type="RefSeq" id="WP_344308642.1">
    <property type="nucleotide sequence ID" value="NZ_BAAANY010000007.1"/>
</dbReference>
<dbReference type="CDD" id="cd03453">
    <property type="entry name" value="SAV4209_like"/>
    <property type="match status" value="1"/>
</dbReference>
<dbReference type="PANTHER" id="PTHR43841">
    <property type="entry name" value="3-HYDROXYACYL-THIOESTER DEHYDRATASE HTDX-RELATED"/>
    <property type="match status" value="1"/>
</dbReference>
<evidence type="ECO:0000313" key="4">
    <source>
        <dbReference type="Proteomes" id="UP001500618"/>
    </source>
</evidence>
<name>A0ABN2GAB3_9ACTN</name>
<comment type="similarity">
    <text evidence="1">Belongs to the enoyl-CoA hydratase/isomerase family.</text>
</comment>
<dbReference type="InterPro" id="IPR003965">
    <property type="entry name" value="Fatty_acid_synthase"/>
</dbReference>
<evidence type="ECO:0000313" key="3">
    <source>
        <dbReference type="EMBL" id="GAA1668001.1"/>
    </source>
</evidence>
<sequence length="132" mass="14196">MTAEIPQRQFTVTRADLVRYAGASGDFNPIHWNDRAARALGLPGVIAHGMYTMAVAARTLTDWAGDPAAVSEYAVKFSSLVEVPDDDTGTTLTVSAKVTKELDDGRVQVDLTVTVDGEKVLNRARALVRPPV</sequence>
<proteinExistence type="inferred from homology"/>
<evidence type="ECO:0000259" key="2">
    <source>
        <dbReference type="Pfam" id="PF01575"/>
    </source>
</evidence>
<dbReference type="InterPro" id="IPR002539">
    <property type="entry name" value="MaoC-like_dom"/>
</dbReference>
<gene>
    <name evidence="3" type="ORF">GCM10009765_16650</name>
</gene>
<dbReference type="SUPFAM" id="SSF54637">
    <property type="entry name" value="Thioesterase/thiol ester dehydrase-isomerase"/>
    <property type="match status" value="1"/>
</dbReference>
<organism evidence="3 4">
    <name type="scientific">Fodinicola feengrottensis</name>
    <dbReference type="NCBI Taxonomy" id="435914"/>
    <lineage>
        <taxon>Bacteria</taxon>
        <taxon>Bacillati</taxon>
        <taxon>Actinomycetota</taxon>
        <taxon>Actinomycetes</taxon>
        <taxon>Mycobacteriales</taxon>
        <taxon>Fodinicola</taxon>
    </lineage>
</organism>
<dbReference type="Pfam" id="PF01575">
    <property type="entry name" value="MaoC_dehydratas"/>
    <property type="match status" value="1"/>
</dbReference>
<dbReference type="Proteomes" id="UP001500618">
    <property type="component" value="Unassembled WGS sequence"/>
</dbReference>
<protein>
    <submittedName>
        <fullName evidence="3">MaoC family dehydratase</fullName>
    </submittedName>
</protein>
<accession>A0ABN2GAB3</accession>
<dbReference type="PANTHER" id="PTHR43841:SF3">
    <property type="entry name" value="(3R)-HYDROXYACYL-ACP DEHYDRATASE SUBUNIT HADB"/>
    <property type="match status" value="1"/>
</dbReference>
<evidence type="ECO:0000256" key="1">
    <source>
        <dbReference type="ARBA" id="ARBA00005254"/>
    </source>
</evidence>